<keyword evidence="5" id="KW-0464">Manganese</keyword>
<dbReference type="HAMAP" id="MF_01876">
    <property type="entry name" value="PsiMP_glycosidase"/>
    <property type="match status" value="1"/>
</dbReference>
<keyword evidence="3" id="KW-0418">Kinase</keyword>
<protein>
    <submittedName>
        <fullName evidence="10">PfkB domain-containing protein</fullName>
    </submittedName>
</protein>
<dbReference type="Gene3D" id="3.40.1790.10">
    <property type="entry name" value="Indigoidine synthase domain"/>
    <property type="match status" value="1"/>
</dbReference>
<evidence type="ECO:0000313" key="10">
    <source>
        <dbReference type="WBParaSite" id="SMUV_0000804001-mRNA-1"/>
    </source>
</evidence>
<dbReference type="InterPro" id="IPR011611">
    <property type="entry name" value="PfkB_dom"/>
</dbReference>
<evidence type="ECO:0000256" key="2">
    <source>
        <dbReference type="ARBA" id="ARBA00022723"/>
    </source>
</evidence>
<name>A0A0N5AT95_9BILA</name>
<dbReference type="Proteomes" id="UP000046393">
    <property type="component" value="Unplaced"/>
</dbReference>
<dbReference type="PROSITE" id="PS00583">
    <property type="entry name" value="PFKB_KINASES_1"/>
    <property type="match status" value="1"/>
</dbReference>
<dbReference type="WBParaSite" id="SMUV_0000804001-mRNA-1">
    <property type="protein sequence ID" value="SMUV_0000804001-mRNA-1"/>
    <property type="gene ID" value="SMUV_0000804001"/>
</dbReference>
<dbReference type="InterPro" id="IPR002173">
    <property type="entry name" value="Carboh/pur_kinase_PfkB_CS"/>
</dbReference>
<accession>A0A0N5AT95</accession>
<dbReference type="SUPFAM" id="SSF110581">
    <property type="entry name" value="Indigoidine synthase A-like"/>
    <property type="match status" value="1"/>
</dbReference>
<dbReference type="PANTHER" id="PTHR42909">
    <property type="entry name" value="ZGC:136858"/>
    <property type="match status" value="1"/>
</dbReference>
<evidence type="ECO:0000256" key="5">
    <source>
        <dbReference type="ARBA" id="ARBA00023211"/>
    </source>
</evidence>
<proteinExistence type="inferred from homology"/>
<dbReference type="Gene3D" id="3.40.1190.20">
    <property type="match status" value="1"/>
</dbReference>
<evidence type="ECO:0000256" key="4">
    <source>
        <dbReference type="ARBA" id="ARBA00022801"/>
    </source>
</evidence>
<feature type="domain" description="Carbohydrate kinase PfkB" evidence="8">
    <location>
        <begin position="346"/>
        <end position="618"/>
    </location>
</feature>
<dbReference type="GO" id="GO:0005737">
    <property type="term" value="C:cytoplasm"/>
    <property type="evidence" value="ECO:0007669"/>
    <property type="project" value="TreeGrafter"/>
</dbReference>
<keyword evidence="4" id="KW-0378">Hydrolase</keyword>
<dbReference type="Pfam" id="PF04227">
    <property type="entry name" value="Indigoidine_A"/>
    <property type="match status" value="1"/>
</dbReference>
<keyword evidence="2" id="KW-0479">Metal-binding</keyword>
<dbReference type="GO" id="GO:0004730">
    <property type="term" value="F:pseudouridylate synthase activity"/>
    <property type="evidence" value="ECO:0007669"/>
    <property type="project" value="InterPro"/>
</dbReference>
<dbReference type="GO" id="GO:0046872">
    <property type="term" value="F:metal ion binding"/>
    <property type="evidence" value="ECO:0007669"/>
    <property type="project" value="UniProtKB-KW"/>
</dbReference>
<dbReference type="InterPro" id="IPR007342">
    <property type="entry name" value="PsuG"/>
</dbReference>
<reference evidence="10" key="1">
    <citation type="submission" date="2017-02" db="UniProtKB">
        <authorList>
            <consortium name="WormBaseParasite"/>
        </authorList>
    </citation>
    <scope>IDENTIFICATION</scope>
</reference>
<dbReference type="GO" id="GO:0006796">
    <property type="term" value="P:phosphate-containing compound metabolic process"/>
    <property type="evidence" value="ECO:0007669"/>
    <property type="project" value="UniProtKB-ARBA"/>
</dbReference>
<dbReference type="GO" id="GO:0016798">
    <property type="term" value="F:hydrolase activity, acting on glycosyl bonds"/>
    <property type="evidence" value="ECO:0007669"/>
    <property type="project" value="UniProtKB-KW"/>
</dbReference>
<dbReference type="SUPFAM" id="SSF53613">
    <property type="entry name" value="Ribokinase-like"/>
    <property type="match status" value="1"/>
</dbReference>
<evidence type="ECO:0000256" key="3">
    <source>
        <dbReference type="ARBA" id="ARBA00022777"/>
    </source>
</evidence>
<dbReference type="AlphaFoldDB" id="A0A0N5AT95"/>
<dbReference type="GO" id="GO:0016301">
    <property type="term" value="F:kinase activity"/>
    <property type="evidence" value="ECO:0007669"/>
    <property type="project" value="UniProtKB-KW"/>
</dbReference>
<dbReference type="STRING" id="451379.A0A0N5AT95"/>
<keyword evidence="7" id="KW-0326">Glycosidase</keyword>
<evidence type="ECO:0000256" key="6">
    <source>
        <dbReference type="ARBA" id="ARBA00023239"/>
    </source>
</evidence>
<dbReference type="Pfam" id="PF00294">
    <property type="entry name" value="PfkB"/>
    <property type="match status" value="1"/>
</dbReference>
<evidence type="ECO:0000256" key="7">
    <source>
        <dbReference type="ARBA" id="ARBA00023295"/>
    </source>
</evidence>
<evidence type="ECO:0000256" key="1">
    <source>
        <dbReference type="ARBA" id="ARBA00022679"/>
    </source>
</evidence>
<keyword evidence="1" id="KW-0808">Transferase</keyword>
<keyword evidence="9" id="KW-1185">Reference proteome</keyword>
<organism evidence="9 10">
    <name type="scientific">Syphacia muris</name>
    <dbReference type="NCBI Taxonomy" id="451379"/>
    <lineage>
        <taxon>Eukaryota</taxon>
        <taxon>Metazoa</taxon>
        <taxon>Ecdysozoa</taxon>
        <taxon>Nematoda</taxon>
        <taxon>Chromadorea</taxon>
        <taxon>Rhabditida</taxon>
        <taxon>Spirurina</taxon>
        <taxon>Oxyuridomorpha</taxon>
        <taxon>Oxyuroidea</taxon>
        <taxon>Oxyuridae</taxon>
        <taxon>Syphacia</taxon>
    </lineage>
</organism>
<dbReference type="InterPro" id="IPR029056">
    <property type="entry name" value="Ribokinase-like"/>
</dbReference>
<sequence>MFSKALQHCFRRFSSIRSNKVVILPEVQDALNSSKGVVALESTVITHGLPRPQNLKLARKLEAIVRQNDCVPATIAILNGKVHIGLTDKQLQEVAEDVNSIKVSKRDIAIAMVNNVVGGTTVAATMYLANIAGIRVFATGGLGGVHRDVSETFDISADLTELSKTPVVVVCAGVKSILDLPKTLEFLETNSVNVMVYGDSNKFPGFFTSETEFTAPFNTKSLQKIVDAVECSRSLGLENGFVVACPIPAELAADGNAIEKAIKTAISEASEFKIMSKNVTPYLLKRVSELTNGASLQTNLTLLENNAVIGAKIANLFAKRIQSERVKGESSSSENSSGEKCLNGKPKIVVVGATILDFETITQCDVKNDGGSYVGKVIHRCGGVGRNHADALTRLGNDVHFISVVGNDLFGKCFKKECAHMNLKHVVTINDIPTAVYMSCNVKGNVLYGISAIEGIIGSITPELIRSNEELINNADYVLLDGNISKDAIKTLVEIASFYKVKIWFEPTDIAKMRKIFDAKVSDAISITSPNLHEFESFSSCIGQKLPDKFTNRWKIEQIYEYVTKRSEFYLRSLDTLIITLGSEGTIILNNSGSNIDHYILPPPAQASQVVSVSGAGDW</sequence>
<dbReference type="PANTHER" id="PTHR42909:SF1">
    <property type="entry name" value="CARBOHYDRATE KINASE PFKB DOMAIN-CONTAINING PROTEIN"/>
    <property type="match status" value="1"/>
</dbReference>
<dbReference type="InterPro" id="IPR022830">
    <property type="entry name" value="Indigdn_synthA-like"/>
</dbReference>
<dbReference type="CDD" id="cd01941">
    <property type="entry name" value="YeiC_kinase_like"/>
    <property type="match status" value="1"/>
</dbReference>
<evidence type="ECO:0000259" key="8">
    <source>
        <dbReference type="Pfam" id="PF00294"/>
    </source>
</evidence>
<evidence type="ECO:0000313" key="9">
    <source>
        <dbReference type="Proteomes" id="UP000046393"/>
    </source>
</evidence>
<keyword evidence="6" id="KW-0456">Lyase</keyword>